<feature type="signal peptide" evidence="2">
    <location>
        <begin position="1"/>
        <end position="32"/>
    </location>
</feature>
<feature type="compositionally biased region" description="Pro residues" evidence="1">
    <location>
        <begin position="119"/>
        <end position="134"/>
    </location>
</feature>
<feature type="domain" description="SH3b" evidence="3">
    <location>
        <begin position="204"/>
        <end position="268"/>
    </location>
</feature>
<organism evidence="4 5">
    <name type="scientific">Exiguobacterium acetylicum</name>
    <name type="common">Brevibacterium acetylicum</name>
    <dbReference type="NCBI Taxonomy" id="41170"/>
    <lineage>
        <taxon>Bacteria</taxon>
        <taxon>Bacillati</taxon>
        <taxon>Bacillota</taxon>
        <taxon>Bacilli</taxon>
        <taxon>Bacillales</taxon>
        <taxon>Bacillales Family XII. Incertae Sedis</taxon>
        <taxon>Exiguobacterium</taxon>
    </lineage>
</organism>
<feature type="region of interest" description="Disordered" evidence="1">
    <location>
        <begin position="114"/>
        <end position="141"/>
    </location>
</feature>
<protein>
    <submittedName>
        <fullName evidence="4">SH3 domain-containing protein</fullName>
    </submittedName>
</protein>
<keyword evidence="5" id="KW-1185">Reference proteome</keyword>
<evidence type="ECO:0000256" key="2">
    <source>
        <dbReference type="SAM" id="SignalP"/>
    </source>
</evidence>
<proteinExistence type="predicted"/>
<keyword evidence="2" id="KW-0732">Signal</keyword>
<dbReference type="RefSeq" id="WP_214814259.1">
    <property type="nucleotide sequence ID" value="NZ_CP075901.1"/>
</dbReference>
<gene>
    <name evidence="4" type="ORF">KKI46_17325</name>
</gene>
<name>A0ABX8GF14_EXIAC</name>
<dbReference type="InterPro" id="IPR003646">
    <property type="entry name" value="SH3-like_bac-type"/>
</dbReference>
<dbReference type="EMBL" id="CP075901">
    <property type="protein sequence ID" value="QWB32001.1"/>
    <property type="molecule type" value="Genomic_DNA"/>
</dbReference>
<evidence type="ECO:0000256" key="1">
    <source>
        <dbReference type="SAM" id="MobiDB-lite"/>
    </source>
</evidence>
<dbReference type="Gene3D" id="2.30.30.40">
    <property type="entry name" value="SH3 Domains"/>
    <property type="match status" value="2"/>
</dbReference>
<dbReference type="PROSITE" id="PS51781">
    <property type="entry name" value="SH3B"/>
    <property type="match status" value="2"/>
</dbReference>
<dbReference type="InterPro" id="IPR052354">
    <property type="entry name" value="Cell_Wall_Dynamics_Protein"/>
</dbReference>
<dbReference type="GeneID" id="88813467"/>
<evidence type="ECO:0000313" key="4">
    <source>
        <dbReference type="EMBL" id="QWB32001.1"/>
    </source>
</evidence>
<dbReference type="PANTHER" id="PTHR34408">
    <property type="entry name" value="FAMILY PROTEIN, PUTATIVE-RELATED"/>
    <property type="match status" value="1"/>
</dbReference>
<keyword evidence="4" id="KW-0614">Plasmid</keyword>
<feature type="chain" id="PRO_5047034881" evidence="2">
    <location>
        <begin position="33"/>
        <end position="342"/>
    </location>
</feature>
<reference evidence="4 5" key="1">
    <citation type="submission" date="2021-05" db="EMBL/GenBank/DDBJ databases">
        <title>Biocontrol using Exiguobacterium acetylicum SI17 against litchi downy blight caused by Peronophythora litchii.</title>
        <authorList>
            <person name="Zheng L."/>
        </authorList>
    </citation>
    <scope>NUCLEOTIDE SEQUENCE [LARGE SCALE GENOMIC DNA]</scope>
    <source>
        <strain evidence="4 5">SI17</strain>
        <plasmid evidence="4 5">p4</plasmid>
    </source>
</reference>
<evidence type="ECO:0000259" key="3">
    <source>
        <dbReference type="PROSITE" id="PS51781"/>
    </source>
</evidence>
<evidence type="ECO:0000313" key="5">
    <source>
        <dbReference type="Proteomes" id="UP000679498"/>
    </source>
</evidence>
<dbReference type="SMART" id="SM00287">
    <property type="entry name" value="SH3b"/>
    <property type="match status" value="2"/>
</dbReference>
<dbReference type="Pfam" id="PF08239">
    <property type="entry name" value="SH3_3"/>
    <property type="match status" value="2"/>
</dbReference>
<feature type="domain" description="SH3b" evidence="3">
    <location>
        <begin position="270"/>
        <end position="337"/>
    </location>
</feature>
<geneLocation type="plasmid" evidence="4 5">
    <name>p4</name>
</geneLocation>
<accession>A0ABX8GF14</accession>
<dbReference type="Proteomes" id="UP000679498">
    <property type="component" value="Plasmid p4"/>
</dbReference>
<dbReference type="PANTHER" id="PTHR34408:SF1">
    <property type="entry name" value="GLYCOSYL HYDROLASE FAMILY 19 DOMAIN-CONTAINING PROTEIN HI_1415"/>
    <property type="match status" value="1"/>
</dbReference>
<sequence>MKQALTSKFSKLFATSIVTAALVAPVATSVSAEVSQTTCTMTIYASKNTGDNYARATGECAKEIDGYYAPNVKLFRATGAYTGVVENGQKEEIALTSDKYASAIITFYTVNDTEAEKPPVTPPPTSEPVKPAPKPSTSSFVKFKGITNKNTTVWSGTTKKSKKVGTLKKYTGVTLTSEKSNRFSITFKGKKRWINRNDFDSIMNEFKVQTTDKLNVRTGPSTKYKVITTLKKGFKMEGSQSPYKGWYIVQYAPMKYGYVSSKYAKKYVVFKKFNVKTKEVLNVRTGGSTKNKVIGKLKKGSTVTVIGSKNGWYTISYTAKKGYKKGYISAKYTTKVKTTKKK</sequence>